<reference evidence="1" key="1">
    <citation type="journal article" date="2015" name="Nature">
        <title>Complex archaea that bridge the gap between prokaryotes and eukaryotes.</title>
        <authorList>
            <person name="Spang A."/>
            <person name="Saw J.H."/>
            <person name="Jorgensen S.L."/>
            <person name="Zaremba-Niedzwiedzka K."/>
            <person name="Martijn J."/>
            <person name="Lind A.E."/>
            <person name="van Eijk R."/>
            <person name="Schleper C."/>
            <person name="Guy L."/>
            <person name="Ettema T.J."/>
        </authorList>
    </citation>
    <scope>NUCLEOTIDE SEQUENCE</scope>
</reference>
<evidence type="ECO:0000313" key="1">
    <source>
        <dbReference type="EMBL" id="KKM72011.1"/>
    </source>
</evidence>
<evidence type="ECO:0008006" key="2">
    <source>
        <dbReference type="Google" id="ProtNLM"/>
    </source>
</evidence>
<sequence length="53" mass="6048">MVRSIERACKILRIGNSKGIIIDKDTIEYLKLDVGDMVKIKIEKVENEGKKES</sequence>
<dbReference type="EMBL" id="LAZR01009539">
    <property type="protein sequence ID" value="KKM72011.1"/>
    <property type="molecule type" value="Genomic_DNA"/>
</dbReference>
<dbReference type="InterPro" id="IPR037914">
    <property type="entry name" value="SpoVT-AbrB_sf"/>
</dbReference>
<gene>
    <name evidence="1" type="ORF">LCGC14_1424770</name>
</gene>
<organism evidence="1">
    <name type="scientific">marine sediment metagenome</name>
    <dbReference type="NCBI Taxonomy" id="412755"/>
    <lineage>
        <taxon>unclassified sequences</taxon>
        <taxon>metagenomes</taxon>
        <taxon>ecological metagenomes</taxon>
    </lineage>
</organism>
<proteinExistence type="predicted"/>
<comment type="caution">
    <text evidence="1">The sequence shown here is derived from an EMBL/GenBank/DDBJ whole genome shotgun (WGS) entry which is preliminary data.</text>
</comment>
<name>A0A0F9KBF1_9ZZZZ</name>
<dbReference type="SUPFAM" id="SSF89447">
    <property type="entry name" value="AbrB/MazE/MraZ-like"/>
    <property type="match status" value="1"/>
</dbReference>
<dbReference type="Gene3D" id="2.10.260.10">
    <property type="match status" value="1"/>
</dbReference>
<dbReference type="AlphaFoldDB" id="A0A0F9KBF1"/>
<protein>
    <recommendedName>
        <fullName evidence="2">SpoVT-AbrB domain-containing protein</fullName>
    </recommendedName>
</protein>
<accession>A0A0F9KBF1</accession>